<reference evidence="14" key="1">
    <citation type="submission" date="2023-07" db="EMBL/GenBank/DDBJ databases">
        <authorList>
            <person name="Luz R."/>
            <person name="Cordeiro R."/>
            <person name="Fonseca A."/>
            <person name="Goncalves V."/>
        </authorList>
    </citation>
    <scope>NUCLEOTIDE SEQUENCE [LARGE SCALE GENOMIC DNA]</scope>
    <source>
        <strain evidence="14">BACA0444</strain>
    </source>
</reference>
<evidence type="ECO:0000256" key="4">
    <source>
        <dbReference type="ARBA" id="ARBA00010008"/>
    </source>
</evidence>
<evidence type="ECO:0000256" key="10">
    <source>
        <dbReference type="PIRSR" id="PIRSR604723-51"/>
    </source>
</evidence>
<keyword evidence="13" id="KW-0012">Acyltransferase</keyword>
<dbReference type="PANTHER" id="PTHR13693:SF100">
    <property type="entry name" value="8-AMINO-7-OXONONANOATE SYNTHASE"/>
    <property type="match status" value="1"/>
</dbReference>
<dbReference type="AlphaFoldDB" id="A0AAE4JYS4"/>
<dbReference type="InterPro" id="IPR004839">
    <property type="entry name" value="Aminotransferase_I/II_large"/>
</dbReference>
<evidence type="ECO:0000256" key="6">
    <source>
        <dbReference type="ARBA" id="ARBA00022679"/>
    </source>
</evidence>
<dbReference type="InterPro" id="IPR015424">
    <property type="entry name" value="PyrdxlP-dep_Trfase"/>
</dbReference>
<dbReference type="InterPro" id="IPR015422">
    <property type="entry name" value="PyrdxlP-dep_Trfase_small"/>
</dbReference>
<keyword evidence="6 11" id="KW-0808">Transferase</keyword>
<evidence type="ECO:0000256" key="8">
    <source>
        <dbReference type="ARBA" id="ARBA00022898"/>
    </source>
</evidence>
<accession>A0AAE4JYS4</accession>
<evidence type="ECO:0000256" key="11">
    <source>
        <dbReference type="RuleBase" id="RU003693"/>
    </source>
</evidence>
<comment type="similarity">
    <text evidence="4 11">Belongs to the class-II pyridoxal-phosphate-dependent aminotransferase family. BioF subfamily.</text>
</comment>
<evidence type="ECO:0000256" key="7">
    <source>
        <dbReference type="ARBA" id="ARBA00022756"/>
    </source>
</evidence>
<gene>
    <name evidence="13" type="primary">bioF</name>
    <name evidence="13" type="ORF">RIF25_10820</name>
</gene>
<dbReference type="GO" id="GO:0030170">
    <property type="term" value="F:pyridoxal phosphate binding"/>
    <property type="evidence" value="ECO:0007669"/>
    <property type="project" value="InterPro"/>
</dbReference>
<evidence type="ECO:0000256" key="1">
    <source>
        <dbReference type="ARBA" id="ARBA00001933"/>
    </source>
</evidence>
<name>A0AAE4JYS4_9CYAN</name>
<dbReference type="InterPro" id="IPR015421">
    <property type="entry name" value="PyrdxlP-dep_Trfase_major"/>
</dbReference>
<keyword evidence="7" id="KW-0093">Biotin biosynthesis</keyword>
<dbReference type="InterPro" id="IPR050087">
    <property type="entry name" value="AON_synthase_class-II"/>
</dbReference>
<comment type="cofactor">
    <cofactor evidence="1 10 11">
        <name>pyridoxal 5'-phosphate</name>
        <dbReference type="ChEBI" id="CHEBI:597326"/>
    </cofactor>
</comment>
<feature type="modified residue" description="N6-(pyridoxal phosphate)lysine" evidence="10">
    <location>
        <position position="241"/>
    </location>
</feature>
<evidence type="ECO:0000256" key="3">
    <source>
        <dbReference type="ARBA" id="ARBA00004746"/>
    </source>
</evidence>
<comment type="function">
    <text evidence="2 11">Catalyzes the decarboxylative condensation of pimeloyl-[acyl-carrier protein] and L-alanine to produce 8-amino-7-oxononanoate (AON), [acyl-carrier protein], and carbon dioxide.</text>
</comment>
<dbReference type="PANTHER" id="PTHR13693">
    <property type="entry name" value="CLASS II AMINOTRANSFERASE/8-AMINO-7-OXONONANOATE SYNTHASE"/>
    <property type="match status" value="1"/>
</dbReference>
<evidence type="ECO:0000259" key="12">
    <source>
        <dbReference type="Pfam" id="PF00155"/>
    </source>
</evidence>
<evidence type="ECO:0000256" key="5">
    <source>
        <dbReference type="ARBA" id="ARBA00011738"/>
    </source>
</evidence>
<dbReference type="Gene3D" id="3.40.640.10">
    <property type="entry name" value="Type I PLP-dependent aspartate aminotransferase-like (Major domain)"/>
    <property type="match status" value="1"/>
</dbReference>
<evidence type="ECO:0000313" key="13">
    <source>
        <dbReference type="EMBL" id="MDS3861299.1"/>
    </source>
</evidence>
<evidence type="ECO:0000313" key="14">
    <source>
        <dbReference type="Proteomes" id="UP001268256"/>
    </source>
</evidence>
<dbReference type="Proteomes" id="UP001268256">
    <property type="component" value="Unassembled WGS sequence"/>
</dbReference>
<dbReference type="RefSeq" id="WP_322878541.1">
    <property type="nucleotide sequence ID" value="NZ_JAVMIP010000010.1"/>
</dbReference>
<comment type="subunit">
    <text evidence="5 11">Homodimer.</text>
</comment>
<evidence type="ECO:0000256" key="9">
    <source>
        <dbReference type="ARBA" id="ARBA00047715"/>
    </source>
</evidence>
<comment type="pathway">
    <text evidence="3 11">Cofactor biosynthesis; biotin biosynthesis.</text>
</comment>
<dbReference type="InterPro" id="IPR004723">
    <property type="entry name" value="AONS_Archaea/Proteobacteria"/>
</dbReference>
<dbReference type="Pfam" id="PF00155">
    <property type="entry name" value="Aminotran_1_2"/>
    <property type="match status" value="1"/>
</dbReference>
<feature type="domain" description="Aminotransferase class I/classII large" evidence="12">
    <location>
        <begin position="42"/>
        <end position="385"/>
    </location>
</feature>
<protein>
    <recommendedName>
        <fullName evidence="11">8-amino-7-ketopelargonate synthase</fullName>
        <ecNumber evidence="11">2.3.1.47</ecNumber>
    </recommendedName>
</protein>
<keyword evidence="14" id="KW-1185">Reference proteome</keyword>
<keyword evidence="8 10" id="KW-0663">Pyridoxal phosphate</keyword>
<sequence>MSQAYDWIAPELNRLERVGWYRTPQISQSPPGPVIQFNGQSLVNFGSNDYLGLAGHPKLIEAAVNATQAWGVGSTGSRLLSGHRQLHQDLEIALAQFKQTEAALVFSSGYLANLGVVAALVSSQDLVIADAYNHASLKSGAKLSGAKVYEFAHGNLEQAQELLSQHRPHYRRCLILSDSVFSMDGDLCDLPKLLGLAAGFGAMVLIDEAHATGVLGPTGRGSVEHFACQEQPLIQVGTLSKALGSLGGYIVGSQRLVDYLRNRARSWIYTTGLSPADTAAALAALHLIQAEPEHHHKLWQNRNLLAQLLAELPPSFPLKLLPSESAILCLQGETIPAVQAMSQILHQAGYWVPAIRPPTVPRSRLRLSLMASHRPAQIIGLVEALQAWTV</sequence>
<comment type="caution">
    <text evidence="13">The sequence shown here is derived from an EMBL/GenBank/DDBJ whole genome shotgun (WGS) entry which is preliminary data.</text>
</comment>
<comment type="catalytic activity">
    <reaction evidence="9 11">
        <text>6-carboxyhexanoyl-[ACP] + L-alanine + H(+) = (8S)-8-amino-7-oxononanoate + holo-[ACP] + CO2</text>
        <dbReference type="Rhea" id="RHEA:42288"/>
        <dbReference type="Rhea" id="RHEA-COMP:9685"/>
        <dbReference type="Rhea" id="RHEA-COMP:9955"/>
        <dbReference type="ChEBI" id="CHEBI:15378"/>
        <dbReference type="ChEBI" id="CHEBI:16526"/>
        <dbReference type="ChEBI" id="CHEBI:57972"/>
        <dbReference type="ChEBI" id="CHEBI:64479"/>
        <dbReference type="ChEBI" id="CHEBI:78846"/>
        <dbReference type="ChEBI" id="CHEBI:149468"/>
        <dbReference type="EC" id="2.3.1.47"/>
    </reaction>
</comment>
<dbReference type="GO" id="GO:0008710">
    <property type="term" value="F:8-amino-7-oxononanoate synthase activity"/>
    <property type="evidence" value="ECO:0007669"/>
    <property type="project" value="UniProtKB-UniRule"/>
</dbReference>
<evidence type="ECO:0000256" key="2">
    <source>
        <dbReference type="ARBA" id="ARBA00002513"/>
    </source>
</evidence>
<dbReference type="Gene3D" id="3.90.1150.10">
    <property type="entry name" value="Aspartate Aminotransferase, domain 1"/>
    <property type="match status" value="1"/>
</dbReference>
<dbReference type="NCBIfam" id="TIGR00858">
    <property type="entry name" value="bioF"/>
    <property type="match status" value="1"/>
</dbReference>
<dbReference type="EC" id="2.3.1.47" evidence="11"/>
<dbReference type="EMBL" id="JAVMIP010000010">
    <property type="protein sequence ID" value="MDS3861299.1"/>
    <property type="molecule type" value="Genomic_DNA"/>
</dbReference>
<organism evidence="13 14">
    <name type="scientific">Pseudocalidococcus azoricus BACA0444</name>
    <dbReference type="NCBI Taxonomy" id="2918990"/>
    <lineage>
        <taxon>Bacteria</taxon>
        <taxon>Bacillati</taxon>
        <taxon>Cyanobacteriota</taxon>
        <taxon>Cyanophyceae</taxon>
        <taxon>Acaryochloridales</taxon>
        <taxon>Thermosynechococcaceae</taxon>
        <taxon>Pseudocalidococcus</taxon>
        <taxon>Pseudocalidococcus azoricus</taxon>
    </lineage>
</organism>
<proteinExistence type="inferred from homology"/>
<dbReference type="PROSITE" id="PS00599">
    <property type="entry name" value="AA_TRANSFER_CLASS_2"/>
    <property type="match status" value="1"/>
</dbReference>
<dbReference type="InterPro" id="IPR001917">
    <property type="entry name" value="Aminotrans_II_pyridoxalP_BS"/>
</dbReference>
<dbReference type="SUPFAM" id="SSF53383">
    <property type="entry name" value="PLP-dependent transferases"/>
    <property type="match status" value="1"/>
</dbReference>
<dbReference type="GO" id="GO:0009102">
    <property type="term" value="P:biotin biosynthetic process"/>
    <property type="evidence" value="ECO:0007669"/>
    <property type="project" value="UniProtKB-UniRule"/>
</dbReference>